<proteinExistence type="predicted"/>
<protein>
    <submittedName>
        <fullName evidence="1">Uncharacterized protein</fullName>
    </submittedName>
</protein>
<reference evidence="1" key="1">
    <citation type="submission" date="2023-06" db="EMBL/GenBank/DDBJ databases">
        <authorList>
            <person name="Byrum C.A."/>
            <person name="Fullante V.A."/>
            <person name="Ghosh G."/>
            <person name="Ivey A.L."/>
            <person name="Joby C.P."/>
            <person name="Johnson E."/>
            <person name="Kamil H.A."/>
            <person name="Martinez L."/>
            <person name="Tutelo G.A."/>
            <person name="Wilson D."/>
            <person name="Ziegler A.J."/>
            <person name="Garlena R.A."/>
            <person name="Russell D.A."/>
            <person name="Jacobs-Sera D."/>
            <person name="Hatfull G.F."/>
        </authorList>
    </citation>
    <scope>NUCLEOTIDE SEQUENCE</scope>
</reference>
<evidence type="ECO:0000313" key="1">
    <source>
        <dbReference type="EMBL" id="WKW87122.1"/>
    </source>
</evidence>
<organism evidence="1 2">
    <name type="scientific">Microbacterium phage Nicole72</name>
    <dbReference type="NCBI Taxonomy" id="3062838"/>
    <lineage>
        <taxon>Viruses</taxon>
        <taxon>Duplodnaviria</taxon>
        <taxon>Heunggongvirae</taxon>
        <taxon>Uroviricota</taxon>
        <taxon>Caudoviricetes</taxon>
        <taxon>Hodgkinviridae</taxon>
        <taxon>Meganvirus</taxon>
        <taxon>Meganvirus nichole72</taxon>
    </lineage>
</organism>
<dbReference type="Proteomes" id="UP001654554">
    <property type="component" value="Segment"/>
</dbReference>
<evidence type="ECO:0000313" key="2">
    <source>
        <dbReference type="Proteomes" id="UP001654554"/>
    </source>
</evidence>
<dbReference type="EMBL" id="OR159674">
    <property type="protein sequence ID" value="WKW87122.1"/>
    <property type="molecule type" value="Genomic_DNA"/>
</dbReference>
<accession>A0ACD4UHQ0</accession>
<sequence>MAEHDIYRDGKVHVLADECATCIFRPASRPVDGARVAEMVRATRDEHGATVVCHSTLYGGAEHHAICRGWYDRMAHRDHILRLALIADVIEYDPVPVKP</sequence>
<keyword evidence="2" id="KW-1185">Reference proteome</keyword>
<name>A0ACD4UHQ0_9CAUD</name>
<gene>
    <name evidence="1" type="primary">85</name>
    <name evidence="1" type="ORF">SEA_NICOLE72_85</name>
</gene>